<feature type="signal peptide" evidence="1">
    <location>
        <begin position="1"/>
        <end position="22"/>
    </location>
</feature>
<organism evidence="2 3">
    <name type="scientific">Austropuccinia psidii MF-1</name>
    <dbReference type="NCBI Taxonomy" id="1389203"/>
    <lineage>
        <taxon>Eukaryota</taxon>
        <taxon>Fungi</taxon>
        <taxon>Dikarya</taxon>
        <taxon>Basidiomycota</taxon>
        <taxon>Pucciniomycotina</taxon>
        <taxon>Pucciniomycetes</taxon>
        <taxon>Pucciniales</taxon>
        <taxon>Sphaerophragmiaceae</taxon>
        <taxon>Austropuccinia</taxon>
    </lineage>
</organism>
<comment type="caution">
    <text evidence="2">The sequence shown here is derived from an EMBL/GenBank/DDBJ whole genome shotgun (WGS) entry which is preliminary data.</text>
</comment>
<accession>A0A9Q3C2Q8</accession>
<dbReference type="EMBL" id="AVOT02004122">
    <property type="protein sequence ID" value="MBW0475483.1"/>
    <property type="molecule type" value="Genomic_DNA"/>
</dbReference>
<dbReference type="AlphaFoldDB" id="A0A9Q3C2Q8"/>
<keyword evidence="3" id="KW-1185">Reference proteome</keyword>
<evidence type="ECO:0000313" key="2">
    <source>
        <dbReference type="EMBL" id="MBW0475483.1"/>
    </source>
</evidence>
<evidence type="ECO:0000313" key="3">
    <source>
        <dbReference type="Proteomes" id="UP000765509"/>
    </source>
</evidence>
<proteinExistence type="predicted"/>
<evidence type="ECO:0008006" key="4">
    <source>
        <dbReference type="Google" id="ProtNLM"/>
    </source>
</evidence>
<evidence type="ECO:0000256" key="1">
    <source>
        <dbReference type="SAM" id="SignalP"/>
    </source>
</evidence>
<gene>
    <name evidence="2" type="ORF">O181_015198</name>
</gene>
<feature type="chain" id="PRO_5040241666" description="Secreted protein" evidence="1">
    <location>
        <begin position="23"/>
        <end position="97"/>
    </location>
</feature>
<protein>
    <recommendedName>
        <fullName evidence="4">Secreted protein</fullName>
    </recommendedName>
</protein>
<dbReference type="Proteomes" id="UP000765509">
    <property type="component" value="Unassembled WGS sequence"/>
</dbReference>
<sequence length="97" mass="10903">MAHVRWHATVHLFLFRIPTLHMKILTPVQDPNASNTKPCAVNPYDGAATQKCQQFLMLFQGPNASNTHPYACTGSQQFRQFLMPGKPPDNSKNSLHN</sequence>
<reference evidence="2" key="1">
    <citation type="submission" date="2021-03" db="EMBL/GenBank/DDBJ databases">
        <title>Draft genome sequence of rust myrtle Austropuccinia psidii MF-1, a brazilian biotype.</title>
        <authorList>
            <person name="Quecine M.C."/>
            <person name="Pachon D.M.R."/>
            <person name="Bonatelli M.L."/>
            <person name="Correr F.H."/>
            <person name="Franceschini L.M."/>
            <person name="Leite T.F."/>
            <person name="Margarido G.R.A."/>
            <person name="Almeida C.A."/>
            <person name="Ferrarezi J.A."/>
            <person name="Labate C.A."/>
        </authorList>
    </citation>
    <scope>NUCLEOTIDE SEQUENCE</scope>
    <source>
        <strain evidence="2">MF-1</strain>
    </source>
</reference>
<name>A0A9Q3C2Q8_9BASI</name>
<keyword evidence="1" id="KW-0732">Signal</keyword>